<dbReference type="InterPro" id="IPR052337">
    <property type="entry name" value="SAT4-like"/>
</dbReference>
<gene>
    <name evidence="9" type="ORF">SBOR_9188</name>
</gene>
<accession>W9C402</accession>
<feature type="compositionally biased region" description="Basic and acidic residues" evidence="6">
    <location>
        <begin position="362"/>
        <end position="374"/>
    </location>
</feature>
<dbReference type="OrthoDB" id="2988756at2759"/>
<reference evidence="9 10" key="1">
    <citation type="journal article" date="2014" name="Genome Announc.">
        <title>Draft genome sequence of Sclerotinia borealis, a psychrophilic plant pathogenic fungus.</title>
        <authorList>
            <person name="Mardanov A.V."/>
            <person name="Beletsky A.V."/>
            <person name="Kadnikov V.V."/>
            <person name="Ignatov A.N."/>
            <person name="Ravin N.V."/>
        </authorList>
    </citation>
    <scope>NUCLEOTIDE SEQUENCE [LARGE SCALE GENOMIC DNA]</scope>
    <source>
        <strain evidence="10">F-4157</strain>
    </source>
</reference>
<evidence type="ECO:0000256" key="6">
    <source>
        <dbReference type="SAM" id="MobiDB-lite"/>
    </source>
</evidence>
<evidence type="ECO:0000256" key="3">
    <source>
        <dbReference type="ARBA" id="ARBA00022989"/>
    </source>
</evidence>
<feature type="transmembrane region" description="Helical" evidence="7">
    <location>
        <begin position="218"/>
        <end position="242"/>
    </location>
</feature>
<dbReference type="EMBL" id="AYSA01000630">
    <property type="protein sequence ID" value="ESZ90423.1"/>
    <property type="molecule type" value="Genomic_DNA"/>
</dbReference>
<evidence type="ECO:0000259" key="8">
    <source>
        <dbReference type="Pfam" id="PF20684"/>
    </source>
</evidence>
<evidence type="ECO:0000313" key="9">
    <source>
        <dbReference type="EMBL" id="ESZ90423.1"/>
    </source>
</evidence>
<comment type="similarity">
    <text evidence="5">Belongs to the SAT4 family.</text>
</comment>
<dbReference type="PANTHER" id="PTHR33048:SF2">
    <property type="entry name" value="SRPK"/>
    <property type="match status" value="1"/>
</dbReference>
<evidence type="ECO:0000313" key="10">
    <source>
        <dbReference type="Proteomes" id="UP000019487"/>
    </source>
</evidence>
<keyword evidence="2 7" id="KW-0812">Transmembrane</keyword>
<dbReference type="STRING" id="1432307.W9C402"/>
<evidence type="ECO:0000256" key="4">
    <source>
        <dbReference type="ARBA" id="ARBA00023136"/>
    </source>
</evidence>
<proteinExistence type="inferred from homology"/>
<evidence type="ECO:0000256" key="5">
    <source>
        <dbReference type="ARBA" id="ARBA00038359"/>
    </source>
</evidence>
<dbReference type="InterPro" id="IPR049326">
    <property type="entry name" value="Rhodopsin_dom_fungi"/>
</dbReference>
<keyword evidence="10" id="KW-1185">Reference proteome</keyword>
<keyword evidence="3 7" id="KW-1133">Transmembrane helix</keyword>
<dbReference type="Pfam" id="PF20684">
    <property type="entry name" value="Fung_rhodopsin"/>
    <property type="match status" value="1"/>
</dbReference>
<evidence type="ECO:0000256" key="2">
    <source>
        <dbReference type="ARBA" id="ARBA00022692"/>
    </source>
</evidence>
<comment type="subcellular location">
    <subcellularLocation>
        <location evidence="1">Membrane</location>
        <topology evidence="1">Multi-pass membrane protein</topology>
    </subcellularLocation>
</comment>
<feature type="compositionally biased region" description="Polar residues" evidence="6">
    <location>
        <begin position="287"/>
        <end position="301"/>
    </location>
</feature>
<feature type="transmembrane region" description="Helical" evidence="7">
    <location>
        <begin position="182"/>
        <end position="206"/>
    </location>
</feature>
<name>W9C402_SCLBF</name>
<organism evidence="9 10">
    <name type="scientific">Sclerotinia borealis (strain F-4128)</name>
    <dbReference type="NCBI Taxonomy" id="1432307"/>
    <lineage>
        <taxon>Eukaryota</taxon>
        <taxon>Fungi</taxon>
        <taxon>Dikarya</taxon>
        <taxon>Ascomycota</taxon>
        <taxon>Pezizomycotina</taxon>
        <taxon>Leotiomycetes</taxon>
        <taxon>Helotiales</taxon>
        <taxon>Sclerotiniaceae</taxon>
        <taxon>Sclerotinia</taxon>
    </lineage>
</organism>
<sequence>MNGIIFVVESWTCWAIAVIFIALRIFGRVSKLGWKQLKLDDGLMFCALFAYTAEATSSHYLSARWLGYSNSGMTETERETLDPNSIEWSYRVNGAKTHIWDWITYISLMWLLKACWIAYYARLIAAAAEKRSLRRITIGYVVLGVTYLSAILVVFCKCMPLKKQWQIYPDPGNLCYPGNSTFQMAFVMSLNTLTHMYILVIPLPSILATKGMLPYQKVFILVLYSGGFLVTAFGILRCISILTDLGTTTSVGQWSLWESFLAVLVTNLPIIGPLIKSSSHQLRSHSTKISSYDGTSPFNRSTDVELNDINSPQHPSKSRGKKPSLISRTKEIGDWDDDEQIMVPKPTLGRNYTNAKIAAPSHHHDDVGGEDTHQHHPIRTHSQNDSKEDGLIAALSGLDLVPKKEKNNMITTVQAGYGNHRRWNWSREEREREREEGEEALEVQEGGIRVVREFRYTNSAGATYGGPVAGR</sequence>
<protein>
    <recommendedName>
        <fullName evidence="8">Rhodopsin domain-containing protein</fullName>
    </recommendedName>
</protein>
<feature type="transmembrane region" description="Helical" evidence="7">
    <location>
        <begin position="6"/>
        <end position="27"/>
    </location>
</feature>
<dbReference type="Proteomes" id="UP000019487">
    <property type="component" value="Unassembled WGS sequence"/>
</dbReference>
<evidence type="ECO:0000256" key="1">
    <source>
        <dbReference type="ARBA" id="ARBA00004141"/>
    </source>
</evidence>
<feature type="transmembrane region" description="Helical" evidence="7">
    <location>
        <begin position="137"/>
        <end position="162"/>
    </location>
</feature>
<feature type="domain" description="Rhodopsin" evidence="8">
    <location>
        <begin position="24"/>
        <end position="276"/>
    </location>
</feature>
<feature type="transmembrane region" description="Helical" evidence="7">
    <location>
        <begin position="102"/>
        <end position="125"/>
    </location>
</feature>
<evidence type="ECO:0000256" key="7">
    <source>
        <dbReference type="SAM" id="Phobius"/>
    </source>
</evidence>
<feature type="region of interest" description="Disordered" evidence="6">
    <location>
        <begin position="360"/>
        <end position="389"/>
    </location>
</feature>
<dbReference type="HOGENOM" id="CLU_019101_0_1_1"/>
<feature type="region of interest" description="Disordered" evidence="6">
    <location>
        <begin position="286"/>
        <end position="346"/>
    </location>
</feature>
<keyword evidence="4 7" id="KW-0472">Membrane</keyword>
<feature type="transmembrane region" description="Helical" evidence="7">
    <location>
        <begin position="254"/>
        <end position="275"/>
    </location>
</feature>
<comment type="caution">
    <text evidence="9">The sequence shown here is derived from an EMBL/GenBank/DDBJ whole genome shotgun (WGS) entry which is preliminary data.</text>
</comment>
<dbReference type="AlphaFoldDB" id="W9C402"/>
<dbReference type="GO" id="GO:0016020">
    <property type="term" value="C:membrane"/>
    <property type="evidence" value="ECO:0007669"/>
    <property type="project" value="UniProtKB-SubCell"/>
</dbReference>
<dbReference type="PANTHER" id="PTHR33048">
    <property type="entry name" value="PTH11-LIKE INTEGRAL MEMBRANE PROTEIN (AFU_ORTHOLOGUE AFUA_5G11245)"/>
    <property type="match status" value="1"/>
</dbReference>